<feature type="transmembrane region" description="Helical" evidence="1">
    <location>
        <begin position="99"/>
        <end position="119"/>
    </location>
</feature>
<accession>A0A6C0L0Y0</accession>
<keyword evidence="1" id="KW-1133">Transmembrane helix</keyword>
<feature type="transmembrane region" description="Helical" evidence="1">
    <location>
        <begin position="6"/>
        <end position="23"/>
    </location>
</feature>
<keyword evidence="1" id="KW-0812">Transmembrane</keyword>
<sequence>MSDGRVSLGTFFVFSGLGLLLVLRGQPNDAYAGILVFMIALLQLFEYGVWADLGCNPGQSNTKASKGAYLLLWLMPAVLCISGAYLGSNLVADPSSRNLLLGAGFMFFALFLSLASLTYSDSSNWCSAPGSIWQPIWYFQNEKVPMRINMMWLLGMVLPTILVDPAFLGTGTLVLAGGAYFAGRYADPLAIGEWLSVTSLLANSIAVWALAVPRVREALYGPGVAY</sequence>
<protein>
    <submittedName>
        <fullName evidence="2">Uncharacterized protein</fullName>
    </submittedName>
</protein>
<feature type="transmembrane region" description="Helical" evidence="1">
    <location>
        <begin position="70"/>
        <end position="87"/>
    </location>
</feature>
<evidence type="ECO:0000256" key="1">
    <source>
        <dbReference type="SAM" id="Phobius"/>
    </source>
</evidence>
<feature type="transmembrane region" description="Helical" evidence="1">
    <location>
        <begin position="194"/>
        <end position="212"/>
    </location>
</feature>
<feature type="transmembrane region" description="Helical" evidence="1">
    <location>
        <begin position="30"/>
        <end position="50"/>
    </location>
</feature>
<feature type="transmembrane region" description="Helical" evidence="1">
    <location>
        <begin position="152"/>
        <end position="182"/>
    </location>
</feature>
<dbReference type="AlphaFoldDB" id="A0A6C0L0Y0"/>
<dbReference type="EMBL" id="MN741001">
    <property type="protein sequence ID" value="QHU22208.1"/>
    <property type="molecule type" value="Genomic_DNA"/>
</dbReference>
<organism evidence="2">
    <name type="scientific">viral metagenome</name>
    <dbReference type="NCBI Taxonomy" id="1070528"/>
    <lineage>
        <taxon>unclassified sequences</taxon>
        <taxon>metagenomes</taxon>
        <taxon>organismal metagenomes</taxon>
    </lineage>
</organism>
<keyword evidence="1" id="KW-0472">Membrane</keyword>
<name>A0A6C0L0Y0_9ZZZZ</name>
<reference evidence="2" key="1">
    <citation type="journal article" date="2020" name="Nature">
        <title>Giant virus diversity and host interactions through global metagenomics.</title>
        <authorList>
            <person name="Schulz F."/>
            <person name="Roux S."/>
            <person name="Paez-Espino D."/>
            <person name="Jungbluth S."/>
            <person name="Walsh D.A."/>
            <person name="Denef V.J."/>
            <person name="McMahon K.D."/>
            <person name="Konstantinidis K.T."/>
            <person name="Eloe-Fadrosh E.A."/>
            <person name="Kyrpides N.C."/>
            <person name="Woyke T."/>
        </authorList>
    </citation>
    <scope>NUCLEOTIDE SEQUENCE</scope>
    <source>
        <strain evidence="2">GVMAG-S-3300013286-35</strain>
    </source>
</reference>
<evidence type="ECO:0000313" key="2">
    <source>
        <dbReference type="EMBL" id="QHU22208.1"/>
    </source>
</evidence>
<proteinExistence type="predicted"/>